<keyword evidence="3" id="KW-0732">Signal</keyword>
<evidence type="ECO:0000313" key="6">
    <source>
        <dbReference type="Proteomes" id="UP000222542"/>
    </source>
</evidence>
<dbReference type="OMA" id="NGREANV"/>
<dbReference type="GO" id="GO:0030246">
    <property type="term" value="F:carbohydrate binding"/>
    <property type="evidence" value="ECO:0007669"/>
    <property type="project" value="UniProtKB-KW"/>
</dbReference>
<feature type="chain" id="PRO_5013941868" evidence="3">
    <location>
        <begin position="20"/>
        <end position="242"/>
    </location>
</feature>
<dbReference type="InterPro" id="IPR001220">
    <property type="entry name" value="Legume_lectin_dom"/>
</dbReference>
<reference evidence="5 6" key="1">
    <citation type="journal article" date="2014" name="Nat. Genet.">
        <title>Genome sequence of the hot pepper provides insights into the evolution of pungency in Capsicum species.</title>
        <authorList>
            <person name="Kim S."/>
            <person name="Park M."/>
            <person name="Yeom S.I."/>
            <person name="Kim Y.M."/>
            <person name="Lee J.M."/>
            <person name="Lee H.A."/>
            <person name="Seo E."/>
            <person name="Choi J."/>
            <person name="Cheong K."/>
            <person name="Kim K.T."/>
            <person name="Jung K."/>
            <person name="Lee G.W."/>
            <person name="Oh S.K."/>
            <person name="Bae C."/>
            <person name="Kim S.B."/>
            <person name="Lee H.Y."/>
            <person name="Kim S.Y."/>
            <person name="Kim M.S."/>
            <person name="Kang B.C."/>
            <person name="Jo Y.D."/>
            <person name="Yang H.B."/>
            <person name="Jeong H.J."/>
            <person name="Kang W.H."/>
            <person name="Kwon J.K."/>
            <person name="Shin C."/>
            <person name="Lim J.Y."/>
            <person name="Park J.H."/>
            <person name="Huh J.H."/>
            <person name="Kim J.S."/>
            <person name="Kim B.D."/>
            <person name="Cohen O."/>
            <person name="Paran I."/>
            <person name="Suh M.C."/>
            <person name="Lee S.B."/>
            <person name="Kim Y.K."/>
            <person name="Shin Y."/>
            <person name="Noh S.J."/>
            <person name="Park J."/>
            <person name="Seo Y.S."/>
            <person name="Kwon S.Y."/>
            <person name="Kim H.A."/>
            <person name="Park J.M."/>
            <person name="Kim H.J."/>
            <person name="Choi S.B."/>
            <person name="Bosland P.W."/>
            <person name="Reeves G."/>
            <person name="Jo S.H."/>
            <person name="Lee B.W."/>
            <person name="Cho H.T."/>
            <person name="Choi H.S."/>
            <person name="Lee M.S."/>
            <person name="Yu Y."/>
            <person name="Do Choi Y."/>
            <person name="Park B.S."/>
            <person name="van Deynze A."/>
            <person name="Ashrafi H."/>
            <person name="Hill T."/>
            <person name="Kim W.T."/>
            <person name="Pai H.S."/>
            <person name="Ahn H.K."/>
            <person name="Yeam I."/>
            <person name="Giovannoni J.J."/>
            <person name="Rose J.K."/>
            <person name="Sorensen I."/>
            <person name="Lee S.J."/>
            <person name="Kim R.W."/>
            <person name="Choi I.Y."/>
            <person name="Choi B.S."/>
            <person name="Lim J.S."/>
            <person name="Lee Y.H."/>
            <person name="Choi D."/>
        </authorList>
    </citation>
    <scope>NUCLEOTIDE SEQUENCE [LARGE SCALE GENOMIC DNA]</scope>
    <source>
        <strain evidence="6">cv. CM334</strain>
    </source>
</reference>
<feature type="domain" description="Legume lectin" evidence="4">
    <location>
        <begin position="21"/>
        <end position="227"/>
    </location>
</feature>
<protein>
    <submittedName>
        <fullName evidence="5">L-type lectin-domain containing receptor kinase VIII.1</fullName>
    </submittedName>
</protein>
<dbReference type="GO" id="GO:0016301">
    <property type="term" value="F:kinase activity"/>
    <property type="evidence" value="ECO:0007669"/>
    <property type="project" value="UniProtKB-KW"/>
</dbReference>
<evidence type="ECO:0000256" key="3">
    <source>
        <dbReference type="SAM" id="SignalP"/>
    </source>
</evidence>
<accession>A0A2G2XZN9</accession>
<comment type="similarity">
    <text evidence="1">Belongs to the leguminous lectin family.</text>
</comment>
<dbReference type="PANTHER" id="PTHR32401:SF48">
    <property type="entry name" value="LEGUME LECTIN DOMAIN-CONTAINING PROTEIN"/>
    <property type="match status" value="1"/>
</dbReference>
<evidence type="ECO:0000313" key="5">
    <source>
        <dbReference type="EMBL" id="PHT62956.1"/>
    </source>
</evidence>
<comment type="caution">
    <text evidence="5">The sequence shown here is derived from an EMBL/GenBank/DDBJ whole genome shotgun (WGS) entry which is preliminary data.</text>
</comment>
<evidence type="ECO:0000259" key="4">
    <source>
        <dbReference type="Pfam" id="PF00139"/>
    </source>
</evidence>
<keyword evidence="2" id="KW-0430">Lectin</keyword>
<proteinExistence type="inferred from homology"/>
<organism evidence="5 6">
    <name type="scientific">Capsicum annuum</name>
    <name type="common">Capsicum pepper</name>
    <dbReference type="NCBI Taxonomy" id="4072"/>
    <lineage>
        <taxon>Eukaryota</taxon>
        <taxon>Viridiplantae</taxon>
        <taxon>Streptophyta</taxon>
        <taxon>Embryophyta</taxon>
        <taxon>Tracheophyta</taxon>
        <taxon>Spermatophyta</taxon>
        <taxon>Magnoliopsida</taxon>
        <taxon>eudicotyledons</taxon>
        <taxon>Gunneridae</taxon>
        <taxon>Pentapetalae</taxon>
        <taxon>asterids</taxon>
        <taxon>lamiids</taxon>
        <taxon>Solanales</taxon>
        <taxon>Solanaceae</taxon>
        <taxon>Solanoideae</taxon>
        <taxon>Capsiceae</taxon>
        <taxon>Capsicum</taxon>
    </lineage>
</organism>
<dbReference type="CDD" id="cd06899">
    <property type="entry name" value="lectin_legume_LecRK_Arcelin_ConA"/>
    <property type="match status" value="1"/>
</dbReference>
<dbReference type="STRING" id="4072.A0A2G2XZN9"/>
<dbReference type="Pfam" id="PF00139">
    <property type="entry name" value="Lectin_legB"/>
    <property type="match status" value="1"/>
</dbReference>
<dbReference type="PANTHER" id="PTHR32401">
    <property type="entry name" value="CONCANAVALIN A-LIKE LECTIN FAMILY PROTEIN"/>
    <property type="match status" value="1"/>
</dbReference>
<dbReference type="AlphaFoldDB" id="A0A2G2XZN9"/>
<evidence type="ECO:0000256" key="2">
    <source>
        <dbReference type="ARBA" id="ARBA00022734"/>
    </source>
</evidence>
<dbReference type="EMBL" id="AYRZ02000051">
    <property type="protein sequence ID" value="PHT62956.1"/>
    <property type="molecule type" value="Genomic_DNA"/>
</dbReference>
<feature type="signal peptide" evidence="3">
    <location>
        <begin position="1"/>
        <end position="19"/>
    </location>
</feature>
<keyword evidence="6" id="KW-1185">Reference proteome</keyword>
<dbReference type="SUPFAM" id="SSF49899">
    <property type="entry name" value="Concanavalin A-like lectins/glucanases"/>
    <property type="match status" value="1"/>
</dbReference>
<keyword evidence="5" id="KW-0418">Kinase</keyword>
<name>A0A2G2XZN9_CAPAN</name>
<dbReference type="InterPro" id="IPR013320">
    <property type="entry name" value="ConA-like_dom_sf"/>
</dbReference>
<dbReference type="Gene3D" id="2.60.120.200">
    <property type="match status" value="1"/>
</dbReference>
<sequence length="242" mass="26224">MEIYSLLIIFFSFIVGVVASTEFDFGTLTLSSLKLLGDAHLGNNTIKLTRDLDVPNSGAGKVLYTKPVRFRRPDLDFPASFSSFFSFSISNLNPSSIGGGLAFVITPDDESIGDPGGYLGVMDAKGGQNGNIGVEFDTLMDVEFKDINGNHVGLDLNSMISSEVGDLDSIGVELKSGDLVNSWIDYFGSIKKLDVYVSYSNVKPKEPFISVSIDISEGILSSFCYIGANLVVFKEVQECEEF</sequence>
<dbReference type="InterPro" id="IPR050258">
    <property type="entry name" value="Leguminous_Lectin"/>
</dbReference>
<evidence type="ECO:0000256" key="1">
    <source>
        <dbReference type="ARBA" id="ARBA00007606"/>
    </source>
</evidence>
<keyword evidence="5" id="KW-0675">Receptor</keyword>
<gene>
    <name evidence="5" type="ORF">T459_33198</name>
</gene>
<dbReference type="Gramene" id="PHT62956">
    <property type="protein sequence ID" value="PHT62956"/>
    <property type="gene ID" value="T459_33198"/>
</dbReference>
<reference evidence="5 6" key="2">
    <citation type="journal article" date="2017" name="Genome Biol.">
        <title>New reference genome sequences of hot pepper reveal the massive evolution of plant disease-resistance genes by retroduplication.</title>
        <authorList>
            <person name="Kim S."/>
            <person name="Park J."/>
            <person name="Yeom S.I."/>
            <person name="Kim Y.M."/>
            <person name="Seo E."/>
            <person name="Kim K.T."/>
            <person name="Kim M.S."/>
            <person name="Lee J.M."/>
            <person name="Cheong K."/>
            <person name="Shin H.S."/>
            <person name="Kim S.B."/>
            <person name="Han K."/>
            <person name="Lee J."/>
            <person name="Park M."/>
            <person name="Lee H.A."/>
            <person name="Lee H.Y."/>
            <person name="Lee Y."/>
            <person name="Oh S."/>
            <person name="Lee J.H."/>
            <person name="Choi E."/>
            <person name="Choi E."/>
            <person name="Lee S.E."/>
            <person name="Jeon J."/>
            <person name="Kim H."/>
            <person name="Choi G."/>
            <person name="Song H."/>
            <person name="Lee J."/>
            <person name="Lee S.C."/>
            <person name="Kwon J.K."/>
            <person name="Lee H.Y."/>
            <person name="Koo N."/>
            <person name="Hong Y."/>
            <person name="Kim R.W."/>
            <person name="Kang W.H."/>
            <person name="Huh J.H."/>
            <person name="Kang B.C."/>
            <person name="Yang T.J."/>
            <person name="Lee Y.H."/>
            <person name="Bennetzen J.L."/>
            <person name="Choi D."/>
        </authorList>
    </citation>
    <scope>NUCLEOTIDE SEQUENCE [LARGE SCALE GENOMIC DNA]</scope>
    <source>
        <strain evidence="6">cv. CM334</strain>
    </source>
</reference>
<dbReference type="Proteomes" id="UP000222542">
    <property type="component" value="Unassembled WGS sequence"/>
</dbReference>
<keyword evidence="5" id="KW-0808">Transferase</keyword>